<gene>
    <name evidence="7" type="primary">mrdB</name>
    <name evidence="6" type="synonym">rodA</name>
    <name evidence="7" type="ORF">L21SP4_01003</name>
</gene>
<comment type="similarity">
    <text evidence="6">Belongs to the SEDS family. MrdB/RodA subfamily.</text>
</comment>
<feature type="transmembrane region" description="Helical" evidence="6">
    <location>
        <begin position="349"/>
        <end position="372"/>
    </location>
</feature>
<dbReference type="OrthoDB" id="9768187at2"/>
<name>A0A0G3EFS7_9BACT</name>
<dbReference type="UniPathway" id="UPA00219"/>
<feature type="transmembrane region" description="Helical" evidence="6">
    <location>
        <begin position="12"/>
        <end position="36"/>
    </location>
</feature>
<dbReference type="GO" id="GO:0071555">
    <property type="term" value="P:cell wall organization"/>
    <property type="evidence" value="ECO:0007669"/>
    <property type="project" value="UniProtKB-KW"/>
</dbReference>
<dbReference type="PANTHER" id="PTHR30474:SF1">
    <property type="entry name" value="PEPTIDOGLYCAN GLYCOSYLTRANSFERASE MRDB"/>
    <property type="match status" value="1"/>
</dbReference>
<comment type="function">
    <text evidence="6">Peptidoglycan polymerase that is essential for cell wall elongation.</text>
</comment>
<dbReference type="InterPro" id="IPR011923">
    <property type="entry name" value="RodA/MrdB"/>
</dbReference>
<dbReference type="PANTHER" id="PTHR30474">
    <property type="entry name" value="CELL CYCLE PROTEIN"/>
    <property type="match status" value="1"/>
</dbReference>
<evidence type="ECO:0000256" key="3">
    <source>
        <dbReference type="ARBA" id="ARBA00022960"/>
    </source>
</evidence>
<protein>
    <recommendedName>
        <fullName evidence="6">Peptidoglycan glycosyltransferase RodA</fullName>
        <shortName evidence="6">PGT</shortName>
        <ecNumber evidence="6">2.4.99.28</ecNumber>
    </recommendedName>
    <alternativeName>
        <fullName evidence="6">Cell elongation protein RodA</fullName>
    </alternativeName>
    <alternativeName>
        <fullName evidence="6">Cell wall polymerase</fullName>
    </alternativeName>
    <alternativeName>
        <fullName evidence="6">Peptidoglycan polymerase</fullName>
        <shortName evidence="6">PG polymerase</shortName>
    </alternativeName>
</protein>
<dbReference type="GO" id="GO:0015648">
    <property type="term" value="F:lipid-linked peptidoglycan transporter activity"/>
    <property type="evidence" value="ECO:0007669"/>
    <property type="project" value="TreeGrafter"/>
</dbReference>
<keyword evidence="4 6" id="KW-1133">Transmembrane helix</keyword>
<feature type="transmembrane region" description="Helical" evidence="6">
    <location>
        <begin position="48"/>
        <end position="65"/>
    </location>
</feature>
<dbReference type="STRING" id="1307763.L21SP4_01003"/>
<dbReference type="PATRIC" id="fig|1609981.3.peg.1052"/>
<keyword evidence="5 6" id="KW-0472">Membrane</keyword>
<dbReference type="RefSeq" id="WP_052881616.1">
    <property type="nucleotide sequence ID" value="NZ_CP010904.1"/>
</dbReference>
<dbReference type="NCBIfam" id="TIGR02210">
    <property type="entry name" value="rodA_shape"/>
    <property type="match status" value="1"/>
</dbReference>
<evidence type="ECO:0000313" key="8">
    <source>
        <dbReference type="Proteomes" id="UP000035268"/>
    </source>
</evidence>
<keyword evidence="6" id="KW-0573">Peptidoglycan synthesis</keyword>
<organism evidence="7 8">
    <name type="scientific">Kiritimatiella glycovorans</name>
    <dbReference type="NCBI Taxonomy" id="1307763"/>
    <lineage>
        <taxon>Bacteria</taxon>
        <taxon>Pseudomonadati</taxon>
        <taxon>Kiritimatiellota</taxon>
        <taxon>Kiritimatiellia</taxon>
        <taxon>Kiritimatiellales</taxon>
        <taxon>Kiritimatiellaceae</taxon>
        <taxon>Kiritimatiella</taxon>
    </lineage>
</organism>
<evidence type="ECO:0000256" key="2">
    <source>
        <dbReference type="ARBA" id="ARBA00022692"/>
    </source>
</evidence>
<dbReference type="EC" id="2.4.99.28" evidence="6"/>
<reference evidence="7 8" key="2">
    <citation type="journal article" date="2016" name="ISME J.">
        <title>Characterization of the first cultured representative of Verrucomicrobia subdivision 5 indicates the proposal of a novel phylum.</title>
        <authorList>
            <person name="Spring S."/>
            <person name="Bunk B."/>
            <person name="Sproer C."/>
            <person name="Schumann P."/>
            <person name="Rohde M."/>
            <person name="Tindall B.J."/>
            <person name="Klenk H.P."/>
        </authorList>
    </citation>
    <scope>NUCLEOTIDE SEQUENCE [LARGE SCALE GENOMIC DNA]</scope>
    <source>
        <strain evidence="7 8">L21-Fru-AB</strain>
    </source>
</reference>
<comment type="catalytic activity">
    <reaction evidence="6">
        <text>[GlcNAc-(1-&gt;4)-Mur2Ac(oyl-L-Ala-gamma-D-Glu-L-Lys-D-Ala-D-Ala)](n)-di-trans,octa-cis-undecaprenyl diphosphate + beta-D-GlcNAc-(1-&gt;4)-Mur2Ac(oyl-L-Ala-gamma-D-Glu-L-Lys-D-Ala-D-Ala)-di-trans,octa-cis-undecaprenyl diphosphate = [GlcNAc-(1-&gt;4)-Mur2Ac(oyl-L-Ala-gamma-D-Glu-L-Lys-D-Ala-D-Ala)](n+1)-di-trans,octa-cis-undecaprenyl diphosphate + di-trans,octa-cis-undecaprenyl diphosphate + H(+)</text>
        <dbReference type="Rhea" id="RHEA:23708"/>
        <dbReference type="Rhea" id="RHEA-COMP:9602"/>
        <dbReference type="Rhea" id="RHEA-COMP:9603"/>
        <dbReference type="ChEBI" id="CHEBI:15378"/>
        <dbReference type="ChEBI" id="CHEBI:58405"/>
        <dbReference type="ChEBI" id="CHEBI:60033"/>
        <dbReference type="ChEBI" id="CHEBI:78435"/>
        <dbReference type="EC" id="2.4.99.28"/>
    </reaction>
</comment>
<keyword evidence="6" id="KW-0961">Cell wall biogenesis/degradation</keyword>
<dbReference type="EMBL" id="CP010904">
    <property type="protein sequence ID" value="AKJ64262.1"/>
    <property type="molecule type" value="Genomic_DNA"/>
</dbReference>
<proteinExistence type="inferred from homology"/>
<reference evidence="8" key="1">
    <citation type="submission" date="2015-02" db="EMBL/GenBank/DDBJ databases">
        <title>Description and complete genome sequence of the first cultured representative of the subdivision 5 of the Verrucomicrobia phylum.</title>
        <authorList>
            <person name="Spring S."/>
            <person name="Bunk B."/>
            <person name="Sproer C."/>
            <person name="Klenk H.-P."/>
        </authorList>
    </citation>
    <scope>NUCLEOTIDE SEQUENCE [LARGE SCALE GENOMIC DNA]</scope>
    <source>
        <strain evidence="8">L21-Fru-AB</strain>
    </source>
</reference>
<feature type="transmembrane region" description="Helical" evidence="6">
    <location>
        <begin position="77"/>
        <end position="96"/>
    </location>
</feature>
<dbReference type="PROSITE" id="PS51257">
    <property type="entry name" value="PROKAR_LIPOPROTEIN"/>
    <property type="match status" value="1"/>
</dbReference>
<keyword evidence="8" id="KW-1185">Reference proteome</keyword>
<keyword evidence="6" id="KW-0328">Glycosyltransferase</keyword>
<keyword evidence="6" id="KW-1003">Cell membrane</keyword>
<dbReference type="GO" id="GO:0051301">
    <property type="term" value="P:cell division"/>
    <property type="evidence" value="ECO:0007669"/>
    <property type="project" value="InterPro"/>
</dbReference>
<keyword evidence="2 6" id="KW-0812">Transmembrane</keyword>
<feature type="transmembrane region" description="Helical" evidence="6">
    <location>
        <begin position="160"/>
        <end position="179"/>
    </location>
</feature>
<evidence type="ECO:0000256" key="1">
    <source>
        <dbReference type="ARBA" id="ARBA00004141"/>
    </source>
</evidence>
<sequence length="378" mass="40450">MRKASIPGRLAALDWIGACAILLLMAAGCLFIYSASDALGSASLFRRQLMWCVIGLVCFAGVALIDYRMLRKYAAPVYLAALAALVLVLFVGKSVYGANRWISIAGVQIQPSEPAKLALVLTLAAWLSDPGRDPESPWTLWGALALTAPPFLLVALEPDLGTAMVFAPLCLAMAFAGGARLRDWTGLVLFGLAAVAGLVLWLKFFPDQCPFLTEYQTNRILVFVDPGRDPLGAGWNKLQSEIAVGSGGWFGKGYMQGTQNVLGFLPKTVAPTDFIFSVLAEESGFAGALIVIGLYGVLLARCGRAALRARDAFGRHLATGVTVLLFTHVFVNIGMTVGLMPITGLPLPLLSYGGSFMVSTMMALGLVQSVYVRRRRRA</sequence>
<dbReference type="GO" id="GO:0008955">
    <property type="term" value="F:peptidoglycan glycosyltransferase activity"/>
    <property type="evidence" value="ECO:0007669"/>
    <property type="project" value="UniProtKB-UniRule"/>
</dbReference>
<feature type="transmembrane region" description="Helical" evidence="6">
    <location>
        <begin position="321"/>
        <end position="343"/>
    </location>
</feature>
<keyword evidence="6" id="KW-0808">Transferase</keyword>
<dbReference type="GO" id="GO:0005886">
    <property type="term" value="C:plasma membrane"/>
    <property type="evidence" value="ECO:0007669"/>
    <property type="project" value="UniProtKB-SubCell"/>
</dbReference>
<evidence type="ECO:0000256" key="4">
    <source>
        <dbReference type="ARBA" id="ARBA00022989"/>
    </source>
</evidence>
<dbReference type="GO" id="GO:0008360">
    <property type="term" value="P:regulation of cell shape"/>
    <property type="evidence" value="ECO:0007669"/>
    <property type="project" value="UniProtKB-KW"/>
</dbReference>
<evidence type="ECO:0000256" key="5">
    <source>
        <dbReference type="ARBA" id="ARBA00023136"/>
    </source>
</evidence>
<dbReference type="Proteomes" id="UP000035268">
    <property type="component" value="Chromosome"/>
</dbReference>
<dbReference type="Pfam" id="PF01098">
    <property type="entry name" value="FTSW_RODA_SPOVE"/>
    <property type="match status" value="1"/>
</dbReference>
<feature type="transmembrane region" description="Helical" evidence="6">
    <location>
        <begin position="186"/>
        <end position="205"/>
    </location>
</feature>
<comment type="subcellular location">
    <subcellularLocation>
        <location evidence="6">Cell membrane</location>
        <topology evidence="6">Multi-pass membrane protein</topology>
    </subcellularLocation>
    <subcellularLocation>
        <location evidence="1">Membrane</location>
        <topology evidence="1">Multi-pass membrane protein</topology>
    </subcellularLocation>
</comment>
<dbReference type="GO" id="GO:0009252">
    <property type="term" value="P:peptidoglycan biosynthetic process"/>
    <property type="evidence" value="ECO:0007669"/>
    <property type="project" value="UniProtKB-UniRule"/>
</dbReference>
<evidence type="ECO:0000256" key="6">
    <source>
        <dbReference type="HAMAP-Rule" id="MF_02079"/>
    </source>
</evidence>
<dbReference type="GO" id="GO:0032153">
    <property type="term" value="C:cell division site"/>
    <property type="evidence" value="ECO:0007669"/>
    <property type="project" value="TreeGrafter"/>
</dbReference>
<feature type="transmembrane region" description="Helical" evidence="6">
    <location>
        <begin position="274"/>
        <end position="300"/>
    </location>
</feature>
<dbReference type="KEGG" id="vbl:L21SP4_01003"/>
<keyword evidence="3 6" id="KW-0133">Cell shape</keyword>
<accession>A0A0G3EFS7</accession>
<dbReference type="HAMAP" id="MF_02079">
    <property type="entry name" value="PGT_RodA"/>
    <property type="match status" value="1"/>
</dbReference>
<dbReference type="InterPro" id="IPR001182">
    <property type="entry name" value="FtsW/RodA"/>
</dbReference>
<dbReference type="AlphaFoldDB" id="A0A0G3EFS7"/>
<comment type="pathway">
    <text evidence="6">Cell wall biogenesis; peptidoglycan biosynthesis.</text>
</comment>
<evidence type="ECO:0000313" key="7">
    <source>
        <dbReference type="EMBL" id="AKJ64262.1"/>
    </source>
</evidence>